<feature type="compositionally biased region" description="Basic and acidic residues" evidence="1">
    <location>
        <begin position="394"/>
        <end position="405"/>
    </location>
</feature>
<evidence type="ECO:0000313" key="3">
    <source>
        <dbReference type="Proteomes" id="UP000007305"/>
    </source>
</evidence>
<feature type="compositionally biased region" description="Pro residues" evidence="1">
    <location>
        <begin position="356"/>
        <end position="371"/>
    </location>
</feature>
<evidence type="ECO:0000256" key="1">
    <source>
        <dbReference type="SAM" id="MobiDB-lite"/>
    </source>
</evidence>
<feature type="compositionally biased region" description="Basic residues" evidence="1">
    <location>
        <begin position="234"/>
        <end position="243"/>
    </location>
</feature>
<feature type="compositionally biased region" description="Basic residues" evidence="1">
    <location>
        <begin position="330"/>
        <end position="341"/>
    </location>
</feature>
<dbReference type="EnsemblPlants" id="Zm00001eb148550_T001">
    <property type="protein sequence ID" value="Zm00001eb148550_P001"/>
    <property type="gene ID" value="Zm00001eb148550"/>
</dbReference>
<feature type="region of interest" description="Disordered" evidence="1">
    <location>
        <begin position="221"/>
        <end position="456"/>
    </location>
</feature>
<sequence>KDALLQQLVDLKSQRGNQGENNKDQSHSRHLKRHYDSTTSLASAPARARPVWYKHGGCGGGQQGESGAGQAAVAGAGAPEPRDGRAAKAAQAAPGEGGGRVLPGEERPPRAPALHGGRALLPRRPLPPRCDRPARRAERQRDGARVLMGVQEELPERLRVARPGGRRLHPPGGRPGVRAQGHRAPAPGAAAGAAGRGGRVLLVVRLAGDAHLVVLCRVGGARQDGSPDEERQRVWRGRRRARGVRGVQGRGARRGRRDADRGRRPRPRPQPQPEARPGSRRAGGAEQGGDDVAADGVHEPRDAGGAHQGGRARCGGRQRQRPGQGVLRAHAAHLVRVRVRAGRLGGAARAGAGTGAPPPPPPPPRPPPAPPAGVRGRRPAVVPRQDRGGQGVLQREHHRDREALAGRRRHVPGPGRSPALVVVQRGEGDKAGGGEGGRGPARPLHPAEAQGQERRL</sequence>
<feature type="compositionally biased region" description="Low complexity" evidence="1">
    <location>
        <begin position="68"/>
        <end position="78"/>
    </location>
</feature>
<name>A0A804NB71_MAIZE</name>
<dbReference type="AlphaFoldDB" id="A0A804NB71"/>
<organism evidence="2 3">
    <name type="scientific">Zea mays</name>
    <name type="common">Maize</name>
    <dbReference type="NCBI Taxonomy" id="4577"/>
    <lineage>
        <taxon>Eukaryota</taxon>
        <taxon>Viridiplantae</taxon>
        <taxon>Streptophyta</taxon>
        <taxon>Embryophyta</taxon>
        <taxon>Tracheophyta</taxon>
        <taxon>Spermatophyta</taxon>
        <taxon>Magnoliopsida</taxon>
        <taxon>Liliopsida</taxon>
        <taxon>Poales</taxon>
        <taxon>Poaceae</taxon>
        <taxon>PACMAD clade</taxon>
        <taxon>Panicoideae</taxon>
        <taxon>Andropogonodae</taxon>
        <taxon>Andropogoneae</taxon>
        <taxon>Tripsacinae</taxon>
        <taxon>Zea</taxon>
    </lineage>
</organism>
<reference evidence="2" key="2">
    <citation type="submission" date="2019-07" db="EMBL/GenBank/DDBJ databases">
        <authorList>
            <person name="Seetharam A."/>
            <person name="Woodhouse M."/>
            <person name="Cannon E."/>
        </authorList>
    </citation>
    <scope>NUCLEOTIDE SEQUENCE [LARGE SCALE GENOMIC DNA]</scope>
    <source>
        <strain evidence="2">cv. B73</strain>
    </source>
</reference>
<accession>A0A804NB71</accession>
<protein>
    <submittedName>
        <fullName evidence="2">Uncharacterized protein</fullName>
    </submittedName>
</protein>
<reference evidence="2" key="3">
    <citation type="submission" date="2021-05" db="UniProtKB">
        <authorList>
            <consortium name="EnsemblPlants"/>
        </authorList>
    </citation>
    <scope>IDENTIFICATION</scope>
    <source>
        <strain evidence="2">cv. B73</strain>
    </source>
</reference>
<proteinExistence type="predicted"/>
<feature type="compositionally biased region" description="Basic and acidic residues" evidence="1">
    <location>
        <begin position="129"/>
        <end position="144"/>
    </location>
</feature>
<keyword evidence="3" id="KW-1185">Reference proteome</keyword>
<dbReference type="InParanoid" id="A0A804NB71"/>
<feature type="compositionally biased region" description="Gly residues" evidence="1">
    <location>
        <begin position="56"/>
        <end position="67"/>
    </location>
</feature>
<feature type="region of interest" description="Disordered" evidence="1">
    <location>
        <begin position="161"/>
        <end position="195"/>
    </location>
</feature>
<dbReference type="Gramene" id="Zm00001eb148550_T001">
    <property type="protein sequence ID" value="Zm00001eb148550_P001"/>
    <property type="gene ID" value="Zm00001eb148550"/>
</dbReference>
<feature type="compositionally biased region" description="Low complexity" evidence="1">
    <location>
        <begin position="183"/>
        <end position="195"/>
    </location>
</feature>
<reference evidence="3" key="1">
    <citation type="submission" date="2015-12" db="EMBL/GenBank/DDBJ databases">
        <title>Update maize B73 reference genome by single molecule sequencing technologies.</title>
        <authorList>
            <consortium name="Maize Genome Sequencing Project"/>
            <person name="Ware D."/>
        </authorList>
    </citation>
    <scope>NUCLEOTIDE SEQUENCE [LARGE SCALE GENOMIC DNA]</scope>
    <source>
        <strain evidence="3">cv. B73</strain>
    </source>
</reference>
<evidence type="ECO:0000313" key="2">
    <source>
        <dbReference type="EnsemblPlants" id="Zm00001eb148550_P001"/>
    </source>
</evidence>
<feature type="region of interest" description="Disordered" evidence="1">
    <location>
        <begin position="1"/>
        <end position="145"/>
    </location>
</feature>
<dbReference type="Proteomes" id="UP000007305">
    <property type="component" value="Chromosome 3"/>
</dbReference>